<dbReference type="PANTHER" id="PTHR38790:SF4">
    <property type="entry name" value="2EXR DOMAIN-CONTAINING PROTEIN"/>
    <property type="match status" value="1"/>
</dbReference>
<feature type="compositionally biased region" description="Polar residues" evidence="1">
    <location>
        <begin position="1"/>
        <end position="19"/>
    </location>
</feature>
<evidence type="ECO:0000256" key="1">
    <source>
        <dbReference type="SAM" id="MobiDB-lite"/>
    </source>
</evidence>
<sequence length="238" mass="26869">MSQNSNRVSDMVTTSTKTPEQPDHSVPLLDGLLDVTQIPGDLVELVKRNAEASPLLRLPAELRAKIWGYALTYEYIVLQRANCGSRLGKLKGGARSTAHNGRMEKELSALHLSETCRQIYSETATMAYELNIFHIGVIHDMNVSLPHLSQFPALKNAISKVEISEVISVWYNYRKMPLIRKHFPAMTQLSIRIDEVSRASITAAGRGPELDFFVEKLRELEGLNFDIVWMDLHRNLIV</sequence>
<keyword evidence="4" id="KW-1185">Reference proteome</keyword>
<feature type="domain" description="DUF7730" evidence="2">
    <location>
        <begin position="50"/>
        <end position="174"/>
    </location>
</feature>
<dbReference type="InterPro" id="IPR056632">
    <property type="entry name" value="DUF7730"/>
</dbReference>
<dbReference type="Pfam" id="PF24864">
    <property type="entry name" value="DUF7730"/>
    <property type="match status" value="1"/>
</dbReference>
<evidence type="ECO:0000259" key="2">
    <source>
        <dbReference type="Pfam" id="PF24864"/>
    </source>
</evidence>
<organism evidence="3 4">
    <name type="scientific">Ophiobolus disseminans</name>
    <dbReference type="NCBI Taxonomy" id="1469910"/>
    <lineage>
        <taxon>Eukaryota</taxon>
        <taxon>Fungi</taxon>
        <taxon>Dikarya</taxon>
        <taxon>Ascomycota</taxon>
        <taxon>Pezizomycotina</taxon>
        <taxon>Dothideomycetes</taxon>
        <taxon>Pleosporomycetidae</taxon>
        <taxon>Pleosporales</taxon>
        <taxon>Pleosporineae</taxon>
        <taxon>Phaeosphaeriaceae</taxon>
        <taxon>Ophiobolus</taxon>
    </lineage>
</organism>
<dbReference type="Proteomes" id="UP000799424">
    <property type="component" value="Unassembled WGS sequence"/>
</dbReference>
<name>A0A6A6ZKW3_9PLEO</name>
<accession>A0A6A6ZKW3</accession>
<protein>
    <recommendedName>
        <fullName evidence="2">DUF7730 domain-containing protein</fullName>
    </recommendedName>
</protein>
<dbReference type="AlphaFoldDB" id="A0A6A6ZKW3"/>
<gene>
    <name evidence="3" type="ORF">CC86DRAFT_426049</name>
</gene>
<dbReference type="PANTHER" id="PTHR38790">
    <property type="entry name" value="2EXR DOMAIN-CONTAINING PROTEIN-RELATED"/>
    <property type="match status" value="1"/>
</dbReference>
<proteinExistence type="predicted"/>
<dbReference type="OrthoDB" id="5413827at2759"/>
<dbReference type="EMBL" id="MU006236">
    <property type="protein sequence ID" value="KAF2821700.1"/>
    <property type="molecule type" value="Genomic_DNA"/>
</dbReference>
<evidence type="ECO:0000313" key="3">
    <source>
        <dbReference type="EMBL" id="KAF2821700.1"/>
    </source>
</evidence>
<feature type="region of interest" description="Disordered" evidence="1">
    <location>
        <begin position="1"/>
        <end position="26"/>
    </location>
</feature>
<reference evidence="3" key="1">
    <citation type="journal article" date="2020" name="Stud. Mycol.">
        <title>101 Dothideomycetes genomes: a test case for predicting lifestyles and emergence of pathogens.</title>
        <authorList>
            <person name="Haridas S."/>
            <person name="Albert R."/>
            <person name="Binder M."/>
            <person name="Bloem J."/>
            <person name="Labutti K."/>
            <person name="Salamov A."/>
            <person name="Andreopoulos B."/>
            <person name="Baker S."/>
            <person name="Barry K."/>
            <person name="Bills G."/>
            <person name="Bluhm B."/>
            <person name="Cannon C."/>
            <person name="Castanera R."/>
            <person name="Culley D."/>
            <person name="Daum C."/>
            <person name="Ezra D."/>
            <person name="Gonzalez J."/>
            <person name="Henrissat B."/>
            <person name="Kuo A."/>
            <person name="Liang C."/>
            <person name="Lipzen A."/>
            <person name="Lutzoni F."/>
            <person name="Magnuson J."/>
            <person name="Mondo S."/>
            <person name="Nolan M."/>
            <person name="Ohm R."/>
            <person name="Pangilinan J."/>
            <person name="Park H.-J."/>
            <person name="Ramirez L."/>
            <person name="Alfaro M."/>
            <person name="Sun H."/>
            <person name="Tritt A."/>
            <person name="Yoshinaga Y."/>
            <person name="Zwiers L.-H."/>
            <person name="Turgeon B."/>
            <person name="Goodwin S."/>
            <person name="Spatafora J."/>
            <person name="Crous P."/>
            <person name="Grigoriev I."/>
        </authorList>
    </citation>
    <scope>NUCLEOTIDE SEQUENCE</scope>
    <source>
        <strain evidence="3">CBS 113818</strain>
    </source>
</reference>
<evidence type="ECO:0000313" key="4">
    <source>
        <dbReference type="Proteomes" id="UP000799424"/>
    </source>
</evidence>